<gene>
    <name evidence="2" type="ORF">SAMN04490220_0817</name>
</gene>
<dbReference type="Gene3D" id="2.60.120.10">
    <property type="entry name" value="Jelly Rolls"/>
    <property type="match status" value="1"/>
</dbReference>
<reference evidence="3" key="1">
    <citation type="submission" date="2016-10" db="EMBL/GenBank/DDBJ databases">
        <authorList>
            <person name="Varghese N."/>
        </authorList>
    </citation>
    <scope>NUCLEOTIDE SEQUENCE [LARGE SCALE GENOMIC DNA]</scope>
    <source>
        <strain evidence="3">DSM 44719</strain>
    </source>
</reference>
<accession>A0A1H4JCZ3</accession>
<dbReference type="AlphaFoldDB" id="A0A1H4JCZ3"/>
<dbReference type="Proteomes" id="UP000183407">
    <property type="component" value="Unassembled WGS sequence"/>
</dbReference>
<dbReference type="CDD" id="cd02210">
    <property type="entry name" value="cupin_BLR2406-like"/>
    <property type="match status" value="1"/>
</dbReference>
<dbReference type="EMBL" id="FNTL01000003">
    <property type="protein sequence ID" value="SEB44190.1"/>
    <property type="molecule type" value="Genomic_DNA"/>
</dbReference>
<feature type="domain" description="Cupin type-2" evidence="1">
    <location>
        <begin position="47"/>
        <end position="116"/>
    </location>
</feature>
<dbReference type="OrthoDB" id="3620182at2"/>
<dbReference type="InterPro" id="IPR013096">
    <property type="entry name" value="Cupin_2"/>
</dbReference>
<evidence type="ECO:0000259" key="1">
    <source>
        <dbReference type="Pfam" id="PF07883"/>
    </source>
</evidence>
<evidence type="ECO:0000313" key="3">
    <source>
        <dbReference type="Proteomes" id="UP000183407"/>
    </source>
</evidence>
<dbReference type="SUPFAM" id="SSF51182">
    <property type="entry name" value="RmlC-like cupins"/>
    <property type="match status" value="1"/>
</dbReference>
<name>A0A1H4JCZ3_RHOJO</name>
<sequence>MDFKVEWDGDVTRVRPEKEVRAKQDVNALFGVNGVSTPSKHLSLLVTALRPGEKSNAHYHLEHESALYGIKGSVHFFWGAELEHDLILGEGDFLYIPPFCPHVSYNRSHTIDAAFVTARTDAYEQERVVVLPELDDDRCKSRVSYSD</sequence>
<evidence type="ECO:0000313" key="2">
    <source>
        <dbReference type="EMBL" id="SEB44190.1"/>
    </source>
</evidence>
<proteinExistence type="predicted"/>
<dbReference type="InterPro" id="IPR011051">
    <property type="entry name" value="RmlC_Cupin_sf"/>
</dbReference>
<dbReference type="RefSeq" id="WP_037235699.1">
    <property type="nucleotide sequence ID" value="NZ_FNTL01000003.1"/>
</dbReference>
<dbReference type="InterPro" id="IPR014710">
    <property type="entry name" value="RmlC-like_jellyroll"/>
</dbReference>
<dbReference type="Pfam" id="PF07883">
    <property type="entry name" value="Cupin_2"/>
    <property type="match status" value="1"/>
</dbReference>
<protein>
    <submittedName>
        <fullName evidence="2">Uncharacterized protein, RmlC-like cupin domain</fullName>
    </submittedName>
</protein>
<organism evidence="2 3">
    <name type="scientific">Rhodococcus jostii</name>
    <dbReference type="NCBI Taxonomy" id="132919"/>
    <lineage>
        <taxon>Bacteria</taxon>
        <taxon>Bacillati</taxon>
        <taxon>Actinomycetota</taxon>
        <taxon>Actinomycetes</taxon>
        <taxon>Mycobacteriales</taxon>
        <taxon>Nocardiaceae</taxon>
        <taxon>Rhodococcus</taxon>
    </lineage>
</organism>